<dbReference type="EMBL" id="CAADHB010000144">
    <property type="protein sequence ID" value="VFK80706.1"/>
    <property type="molecule type" value="Genomic_DNA"/>
</dbReference>
<reference evidence="4" key="1">
    <citation type="submission" date="2019-02" db="EMBL/GenBank/DDBJ databases">
        <authorList>
            <person name="Gruber-Vodicka R. H."/>
            <person name="Seah K. B. B."/>
        </authorList>
    </citation>
    <scope>NUCLEOTIDE SEQUENCE</scope>
    <source>
        <strain evidence="4">BECK_S127</strain>
    </source>
</reference>
<organism evidence="4">
    <name type="scientific">Candidatus Kentrum sp. SD</name>
    <dbReference type="NCBI Taxonomy" id="2126332"/>
    <lineage>
        <taxon>Bacteria</taxon>
        <taxon>Pseudomonadati</taxon>
        <taxon>Pseudomonadota</taxon>
        <taxon>Gammaproteobacteria</taxon>
        <taxon>Candidatus Kentrum</taxon>
    </lineage>
</organism>
<keyword evidence="2" id="KW-0472">Membrane</keyword>
<dbReference type="InterPro" id="IPR007730">
    <property type="entry name" value="SPOR-like_dom"/>
</dbReference>
<evidence type="ECO:0000256" key="1">
    <source>
        <dbReference type="SAM" id="MobiDB-lite"/>
    </source>
</evidence>
<evidence type="ECO:0000259" key="3">
    <source>
        <dbReference type="Pfam" id="PF05036"/>
    </source>
</evidence>
<gene>
    <name evidence="4" type="ORF">BECKSD772D_GA0070982_11442</name>
</gene>
<dbReference type="Pfam" id="PF05036">
    <property type="entry name" value="SPOR"/>
    <property type="match status" value="1"/>
</dbReference>
<dbReference type="GO" id="GO:0042834">
    <property type="term" value="F:peptidoglycan binding"/>
    <property type="evidence" value="ECO:0007669"/>
    <property type="project" value="InterPro"/>
</dbReference>
<accession>A0A451BR05</accession>
<evidence type="ECO:0000313" key="4">
    <source>
        <dbReference type="EMBL" id="VFK80706.1"/>
    </source>
</evidence>
<name>A0A451BR05_9GAMM</name>
<keyword evidence="2" id="KW-0812">Transmembrane</keyword>
<keyword evidence="2" id="KW-1133">Transmembrane helix</keyword>
<feature type="domain" description="SPOR" evidence="3">
    <location>
        <begin position="192"/>
        <end position="258"/>
    </location>
</feature>
<proteinExistence type="predicted"/>
<feature type="transmembrane region" description="Helical" evidence="2">
    <location>
        <begin position="26"/>
        <end position="46"/>
    </location>
</feature>
<protein>
    <submittedName>
        <fullName evidence="4">Sporulation related domain-containing protein</fullName>
    </submittedName>
</protein>
<dbReference type="AlphaFoldDB" id="A0A451BR05"/>
<evidence type="ECO:0000256" key="2">
    <source>
        <dbReference type="SAM" id="Phobius"/>
    </source>
</evidence>
<sequence>MRSARIYVPWQGDTTSYIFDTQDMKWVFYLLVAINIGYFVWQAWYLEPSVAPLAKVPELSLPTEVERPLLFHEVDPDKLRLRASATVSHVPHEEPSPAAAATSHSLGEKSPPAATTSRPVAKPGPDAQLAAASPEPAKARSDEEDEHDAPICYKIGPVSKKAKIEAIHAWIEAREDITTTSRTRQQRDAPLHWVYFPAFATRSEASDYAEHLKEDGITDLYVLSKGKTEHLISVGIFRQRESVKKRVAELQEKGYTPSVGLRPRTLEVTWFHIAATAKAIFSEIDLKQEFPSLEMAPADCADINLED</sequence>
<feature type="region of interest" description="Disordered" evidence="1">
    <location>
        <begin position="86"/>
        <end position="149"/>
    </location>
</feature>